<reference evidence="1 2" key="1">
    <citation type="submission" date="2024-06" db="EMBL/GenBank/DDBJ databases">
        <title>Genomic Encyclopedia of Type Strains, Phase IV (KMG-IV): sequencing the most valuable type-strain genomes for metagenomic binning, comparative biology and taxonomic classification.</title>
        <authorList>
            <person name="Goeker M."/>
        </authorList>
    </citation>
    <scope>NUCLEOTIDE SEQUENCE [LARGE SCALE GENOMIC DNA]</scope>
    <source>
        <strain evidence="1 2">DSM 27865</strain>
    </source>
</reference>
<gene>
    <name evidence="1" type="ORF">ABID37_000828</name>
</gene>
<comment type="caution">
    <text evidence="1">The sequence shown here is derived from an EMBL/GenBank/DDBJ whole genome shotgun (WGS) entry which is preliminary data.</text>
</comment>
<evidence type="ECO:0000313" key="1">
    <source>
        <dbReference type="EMBL" id="MET3790637.1"/>
    </source>
</evidence>
<dbReference type="RefSeq" id="WP_354192818.1">
    <property type="nucleotide sequence ID" value="NZ_JBEPML010000002.1"/>
</dbReference>
<accession>A0ABV2MV08</accession>
<keyword evidence="2" id="KW-1185">Reference proteome</keyword>
<proteinExistence type="predicted"/>
<organism evidence="1 2">
    <name type="scientific">Aquamicrobium terrae</name>
    <dbReference type="NCBI Taxonomy" id="1324945"/>
    <lineage>
        <taxon>Bacteria</taxon>
        <taxon>Pseudomonadati</taxon>
        <taxon>Pseudomonadota</taxon>
        <taxon>Alphaproteobacteria</taxon>
        <taxon>Hyphomicrobiales</taxon>
        <taxon>Phyllobacteriaceae</taxon>
        <taxon>Aquamicrobium</taxon>
    </lineage>
</organism>
<dbReference type="Proteomes" id="UP001549076">
    <property type="component" value="Unassembled WGS sequence"/>
</dbReference>
<dbReference type="EMBL" id="JBEPML010000002">
    <property type="protein sequence ID" value="MET3790637.1"/>
    <property type="molecule type" value="Genomic_DNA"/>
</dbReference>
<name>A0ABV2MV08_9HYPH</name>
<evidence type="ECO:0000313" key="2">
    <source>
        <dbReference type="Proteomes" id="UP001549076"/>
    </source>
</evidence>
<protein>
    <submittedName>
        <fullName evidence="1">Uncharacterized protein</fullName>
    </submittedName>
</protein>
<sequence>MTRPTAEEEFLTADVVYPINDDAKAQWMIAAKDANDEYAHIRWRRWPDSDDPTPEQHEEYWALMSTDELFEPIAWVPTRYTYDDMVRVYG</sequence>